<keyword evidence="2" id="KW-1185">Reference proteome</keyword>
<protein>
    <submittedName>
        <fullName evidence="1">Gas vesicle protein</fullName>
    </submittedName>
</protein>
<accession>A0A521E1W9</accession>
<dbReference type="OrthoDB" id="1525259at2"/>
<gene>
    <name evidence="1" type="ORF">SAMN06265219_11086</name>
</gene>
<evidence type="ECO:0000313" key="1">
    <source>
        <dbReference type="EMBL" id="SMO77946.1"/>
    </source>
</evidence>
<sequence length="92" mass="10314">MKRGIGALIFGTLGFAGGLAAGFLLAPRSGRENRRWLEDRGRKIKADSEKRIDKVSQGIRESVKNSVPDLYEATEELHFSEEEEVEEITRHG</sequence>
<name>A0A521E1W9_9BACT</name>
<dbReference type="AlphaFoldDB" id="A0A521E1W9"/>
<evidence type="ECO:0000313" key="2">
    <source>
        <dbReference type="Proteomes" id="UP000317557"/>
    </source>
</evidence>
<dbReference type="Proteomes" id="UP000317557">
    <property type="component" value="Unassembled WGS sequence"/>
</dbReference>
<reference evidence="1 2" key="1">
    <citation type="submission" date="2017-05" db="EMBL/GenBank/DDBJ databases">
        <authorList>
            <person name="Varghese N."/>
            <person name="Submissions S."/>
        </authorList>
    </citation>
    <scope>NUCLEOTIDE SEQUENCE [LARGE SCALE GENOMIC DNA]</scope>
    <source>
        <strain evidence="1 2">DSM 21985</strain>
    </source>
</reference>
<organism evidence="1 2">
    <name type="scientific">Gracilimonas mengyeensis</name>
    <dbReference type="NCBI Taxonomy" id="1302730"/>
    <lineage>
        <taxon>Bacteria</taxon>
        <taxon>Pseudomonadati</taxon>
        <taxon>Balneolota</taxon>
        <taxon>Balneolia</taxon>
        <taxon>Balneolales</taxon>
        <taxon>Balneolaceae</taxon>
        <taxon>Gracilimonas</taxon>
    </lineage>
</organism>
<dbReference type="RefSeq" id="WP_142454901.1">
    <property type="nucleotide sequence ID" value="NZ_FXTP01000010.1"/>
</dbReference>
<proteinExistence type="predicted"/>
<dbReference type="EMBL" id="FXTP01000010">
    <property type="protein sequence ID" value="SMO77946.1"/>
    <property type="molecule type" value="Genomic_DNA"/>
</dbReference>